<gene>
    <name evidence="6 8" type="primary">nusB</name>
    <name evidence="8" type="ORF">ACFFIX_00285</name>
</gene>
<keyword evidence="3 6" id="KW-0694">RNA-binding</keyword>
<dbReference type="RefSeq" id="WP_378929256.1">
    <property type="nucleotide sequence ID" value="NZ_JBHLVO010000001.1"/>
</dbReference>
<dbReference type="SUPFAM" id="SSF48013">
    <property type="entry name" value="NusB-like"/>
    <property type="match status" value="1"/>
</dbReference>
<evidence type="ECO:0000256" key="4">
    <source>
        <dbReference type="ARBA" id="ARBA00023015"/>
    </source>
</evidence>
<evidence type="ECO:0000256" key="5">
    <source>
        <dbReference type="ARBA" id="ARBA00023163"/>
    </source>
</evidence>
<evidence type="ECO:0000313" key="8">
    <source>
        <dbReference type="EMBL" id="MFC0269896.1"/>
    </source>
</evidence>
<comment type="similarity">
    <text evidence="1 6">Belongs to the NusB family.</text>
</comment>
<evidence type="ECO:0000256" key="6">
    <source>
        <dbReference type="HAMAP-Rule" id="MF_00073"/>
    </source>
</evidence>
<organism evidence="8 9">
    <name type="scientific">Metabacillus herbersteinensis</name>
    <dbReference type="NCBI Taxonomy" id="283816"/>
    <lineage>
        <taxon>Bacteria</taxon>
        <taxon>Bacillati</taxon>
        <taxon>Bacillota</taxon>
        <taxon>Bacilli</taxon>
        <taxon>Bacillales</taxon>
        <taxon>Bacillaceae</taxon>
        <taxon>Metabacillus</taxon>
    </lineage>
</organism>
<evidence type="ECO:0000313" key="9">
    <source>
        <dbReference type="Proteomes" id="UP001589854"/>
    </source>
</evidence>
<evidence type="ECO:0000256" key="1">
    <source>
        <dbReference type="ARBA" id="ARBA00005952"/>
    </source>
</evidence>
<keyword evidence="9" id="KW-1185">Reference proteome</keyword>
<dbReference type="HAMAP" id="MF_00073">
    <property type="entry name" value="NusB"/>
    <property type="match status" value="1"/>
</dbReference>
<keyword evidence="2 6" id="KW-0889">Transcription antitermination</keyword>
<name>A0ABV6G8D2_9BACI</name>
<keyword evidence="4 6" id="KW-0805">Transcription regulation</keyword>
<reference evidence="8 9" key="1">
    <citation type="submission" date="2024-09" db="EMBL/GenBank/DDBJ databases">
        <authorList>
            <person name="Sun Q."/>
            <person name="Mori K."/>
        </authorList>
    </citation>
    <scope>NUCLEOTIDE SEQUENCE [LARGE SCALE GENOMIC DNA]</scope>
    <source>
        <strain evidence="8 9">CCM 7228</strain>
    </source>
</reference>
<dbReference type="InterPro" id="IPR006027">
    <property type="entry name" value="NusB_RsmB_TIM44"/>
</dbReference>
<dbReference type="Proteomes" id="UP001589854">
    <property type="component" value="Unassembled WGS sequence"/>
</dbReference>
<comment type="caution">
    <text evidence="8">The sequence shown here is derived from an EMBL/GenBank/DDBJ whole genome shotgun (WGS) entry which is preliminary data.</text>
</comment>
<dbReference type="PANTHER" id="PTHR11078">
    <property type="entry name" value="N UTILIZATION SUBSTANCE PROTEIN B-RELATED"/>
    <property type="match status" value="1"/>
</dbReference>
<dbReference type="NCBIfam" id="TIGR01951">
    <property type="entry name" value="nusB"/>
    <property type="match status" value="1"/>
</dbReference>
<dbReference type="InterPro" id="IPR011605">
    <property type="entry name" value="NusB_fam"/>
</dbReference>
<evidence type="ECO:0000259" key="7">
    <source>
        <dbReference type="Pfam" id="PF01029"/>
    </source>
</evidence>
<dbReference type="PANTHER" id="PTHR11078:SF3">
    <property type="entry name" value="ANTITERMINATION NUSB DOMAIN-CONTAINING PROTEIN"/>
    <property type="match status" value="1"/>
</dbReference>
<accession>A0ABV6G8D2</accession>
<dbReference type="CDD" id="cd00619">
    <property type="entry name" value="Terminator_NusB"/>
    <property type="match status" value="1"/>
</dbReference>
<evidence type="ECO:0000256" key="3">
    <source>
        <dbReference type="ARBA" id="ARBA00022884"/>
    </source>
</evidence>
<proteinExistence type="inferred from homology"/>
<dbReference type="InterPro" id="IPR035926">
    <property type="entry name" value="NusB-like_sf"/>
</dbReference>
<dbReference type="Pfam" id="PF01029">
    <property type="entry name" value="NusB"/>
    <property type="match status" value="1"/>
</dbReference>
<keyword evidence="5 6" id="KW-0804">Transcription</keyword>
<dbReference type="EMBL" id="JBHLVO010000001">
    <property type="protein sequence ID" value="MFC0269896.1"/>
    <property type="molecule type" value="Genomic_DNA"/>
</dbReference>
<sequence>MKRRTARETALQALFQVDVSEIEPNEAIQHALDGKDSDEFMEKLVYGTIQYQEELDMLIIPHLVNWTIDRLANVDRGILRMSAYELKYEQEIPSSVTLDEAIELAKKFGDDQSSKFVNGVLSNIKNDLEK</sequence>
<feature type="domain" description="NusB/RsmB/TIM44" evidence="7">
    <location>
        <begin position="5"/>
        <end position="125"/>
    </location>
</feature>
<evidence type="ECO:0000256" key="2">
    <source>
        <dbReference type="ARBA" id="ARBA00022814"/>
    </source>
</evidence>
<protein>
    <recommendedName>
        <fullName evidence="6">Transcription antitermination protein NusB</fullName>
    </recommendedName>
    <alternativeName>
        <fullName evidence="6">Antitermination factor NusB</fullName>
    </alternativeName>
</protein>
<comment type="function">
    <text evidence="6">Involved in transcription antitermination. Required for transcription of ribosomal RNA (rRNA) genes. Binds specifically to the boxA antiterminator sequence of the ribosomal RNA (rrn) operons.</text>
</comment>
<dbReference type="Gene3D" id="1.10.940.10">
    <property type="entry name" value="NusB-like"/>
    <property type="match status" value="1"/>
</dbReference>